<organism evidence="3">
    <name type="scientific">Candidatus Kentrum eta</name>
    <dbReference type="NCBI Taxonomy" id="2126337"/>
    <lineage>
        <taxon>Bacteria</taxon>
        <taxon>Pseudomonadati</taxon>
        <taxon>Pseudomonadota</taxon>
        <taxon>Gammaproteobacteria</taxon>
        <taxon>Candidatus Kentrum</taxon>
    </lineage>
</organism>
<evidence type="ECO:0000313" key="3">
    <source>
        <dbReference type="EMBL" id="VFK06085.1"/>
    </source>
</evidence>
<dbReference type="InterPro" id="IPR007459">
    <property type="entry name" value="DNA_pol3_chi"/>
</dbReference>
<protein>
    <submittedName>
        <fullName evidence="3">DNA polymerase III, chi subunit</fullName>
    </submittedName>
</protein>
<dbReference type="GO" id="GO:0032298">
    <property type="term" value="P:positive regulation of DNA-templated DNA replication initiation"/>
    <property type="evidence" value="ECO:0007669"/>
    <property type="project" value="TreeGrafter"/>
</dbReference>
<dbReference type="InterPro" id="IPR036768">
    <property type="entry name" value="PolIII_chi_sf"/>
</dbReference>
<dbReference type="EMBL" id="CAADFI010000333">
    <property type="protein sequence ID" value="VFK03176.1"/>
    <property type="molecule type" value="Genomic_DNA"/>
</dbReference>
<evidence type="ECO:0000313" key="1">
    <source>
        <dbReference type="EMBL" id="VFK03176.1"/>
    </source>
</evidence>
<dbReference type="Gene3D" id="3.40.50.10110">
    <property type="entry name" value="DNA polymerase III subunit chi"/>
    <property type="match status" value="1"/>
</dbReference>
<dbReference type="Pfam" id="PF04364">
    <property type="entry name" value="DNA_pol3_chi"/>
    <property type="match status" value="1"/>
</dbReference>
<dbReference type="GO" id="GO:0003677">
    <property type="term" value="F:DNA binding"/>
    <property type="evidence" value="ECO:0007669"/>
    <property type="project" value="InterPro"/>
</dbReference>
<dbReference type="EMBL" id="CAADFG010000328">
    <property type="protein sequence ID" value="VFK03472.1"/>
    <property type="molecule type" value="Genomic_DNA"/>
</dbReference>
<accession>A0A450VMS2</accession>
<dbReference type="EMBL" id="CAADFJ010000325">
    <property type="protein sequence ID" value="VFK06085.1"/>
    <property type="molecule type" value="Genomic_DNA"/>
</dbReference>
<dbReference type="PANTHER" id="PTHR38767">
    <property type="entry name" value="DNA POLYMERASE III SUBUNIT CHI"/>
    <property type="match status" value="1"/>
</dbReference>
<dbReference type="SUPFAM" id="SSF102400">
    <property type="entry name" value="DNA polymerase III chi subunit"/>
    <property type="match status" value="1"/>
</dbReference>
<dbReference type="AlphaFoldDB" id="A0A450VMS2"/>
<gene>
    <name evidence="2" type="ORF">BECKH772A_GA0070896_103282</name>
    <name evidence="1" type="ORF">BECKH772B_GA0070898_103332</name>
    <name evidence="3" type="ORF">BECKH772C_GA0070978_103252</name>
</gene>
<dbReference type="GO" id="GO:0003887">
    <property type="term" value="F:DNA-directed DNA polymerase activity"/>
    <property type="evidence" value="ECO:0007669"/>
    <property type="project" value="InterPro"/>
</dbReference>
<name>A0A450VMS2_9GAMM</name>
<sequence>MTSPRVDFYVLDTTGLSDVPHMACRITEKAWKSGHRVFVHTGARFTASQMDDLLWTFRAEGFVPHAVYGTFANEDAFGDKYPVSIGDGTDPEGALDVVVNLGDAVPPFLARCDRIVEIVGAGTEDRESSRQRYRLYREKGCSLNTHRL</sequence>
<proteinExistence type="predicted"/>
<dbReference type="GO" id="GO:0006260">
    <property type="term" value="P:DNA replication"/>
    <property type="evidence" value="ECO:0007669"/>
    <property type="project" value="InterPro"/>
</dbReference>
<dbReference type="PANTHER" id="PTHR38767:SF1">
    <property type="entry name" value="DNA POLYMERASE III SUBUNIT CHI"/>
    <property type="match status" value="1"/>
</dbReference>
<reference evidence="3" key="1">
    <citation type="submission" date="2019-02" db="EMBL/GenBank/DDBJ databases">
        <authorList>
            <person name="Gruber-Vodicka R. H."/>
            <person name="Seah K. B. B."/>
        </authorList>
    </citation>
    <scope>NUCLEOTIDE SEQUENCE</scope>
    <source>
        <strain evidence="3">BECK_SA2B12</strain>
        <strain evidence="2">BECK_SA2B15</strain>
        <strain evidence="1">BECK_SA2B20</strain>
    </source>
</reference>
<evidence type="ECO:0000313" key="2">
    <source>
        <dbReference type="EMBL" id="VFK03472.1"/>
    </source>
</evidence>